<comment type="similarity">
    <text evidence="1">Belongs to the mTERF family.</text>
</comment>
<evidence type="ECO:0000256" key="1">
    <source>
        <dbReference type="ARBA" id="ARBA00007692"/>
    </source>
</evidence>
<sequence length="757" mass="87818">MRCISTAATTKQQSLTVSYLINKCGFSPESALSVSKKLQLKVPYRADAVISFFKNHGFSQTHISNIIKKTPGVLLRDPEKTLLPKLEFFYSKGFSSSDLANTLSKCPFLLNRSLQNHIIPNYNYLCNVLESQERTTASIKVRPFIFYTDLQFYMAPKLDILLEHGVPKSNIVMYMHHWSFSFRTDKIIFKGVVEEVKELGINPLKSQFVIAIIIKTVVRRSHWESRVNIYKRWGWSEDEFLEAFRKYPWLMVASKDKIMAAMDFFVNKMGLESSYIAKHPIFVTFSLQKRVIPRAAVFQFLLTKGLIKSKHSRLVSLFMCSEKVFLERFVNSYDVAPQLLKLYKDKLDLSKITKRWFSADMFNFICKSSLLFVRHWRHTTLTVSPTHEFQQCLSLLYMRCISTVATTKQQSLTVSYLINKCGFSLESALSVSKKLQLKVPDRADAVISFFKNHGFSQTHISNIIKKTPGVLLRDPEKTLLPKLKFFYSKGFSSSDLANTLSKCPFLLNRSLENHIIPNFNYLSNMLESQEKTTASIKHRPFLFYNDLQTYMAPKVDILLEYGVSKSNIVMCMNYKSYSSKTDRNVFKEMVEEVKEMGINPLRSQFLLAISLKTALSRSEWESKVSMYKRWGWSDEEFLEAFRKYPWLMQGSEDKIMAAMDFFVNKMGLESSYIAKHPIFVTFSLQKRVIPRAAVFQFLLTKGLIKSKHSRLVSLFMCSEKVFLERFVNSYDVAPQLLKLYKDKLDRLQNDGYNQRGL</sequence>
<reference evidence="4 5" key="1">
    <citation type="submission" date="2021-02" db="EMBL/GenBank/DDBJ databases">
        <title>Plant Genome Project.</title>
        <authorList>
            <person name="Zhang R.-G."/>
        </authorList>
    </citation>
    <scope>NUCLEOTIDE SEQUENCE [LARGE SCALE GENOMIC DNA]</scope>
    <source>
        <tissue evidence="4">Leaves</tissue>
    </source>
</reference>
<keyword evidence="3" id="KW-0809">Transit peptide</keyword>
<dbReference type="EMBL" id="JAFEMO010000003">
    <property type="protein sequence ID" value="KAH7573584.1"/>
    <property type="molecule type" value="Genomic_DNA"/>
</dbReference>
<keyword evidence="2" id="KW-0806">Transcription termination</keyword>
<accession>A0ABQ8IAX7</accession>
<evidence type="ECO:0000313" key="5">
    <source>
        <dbReference type="Proteomes" id="UP000827721"/>
    </source>
</evidence>
<gene>
    <name evidence="4" type="ORF">JRO89_XS03G0175700</name>
</gene>
<dbReference type="InterPro" id="IPR038538">
    <property type="entry name" value="MTERF_sf"/>
</dbReference>
<name>A0ABQ8IAX7_9ROSI</name>
<organism evidence="4 5">
    <name type="scientific">Xanthoceras sorbifolium</name>
    <dbReference type="NCBI Taxonomy" id="99658"/>
    <lineage>
        <taxon>Eukaryota</taxon>
        <taxon>Viridiplantae</taxon>
        <taxon>Streptophyta</taxon>
        <taxon>Embryophyta</taxon>
        <taxon>Tracheophyta</taxon>
        <taxon>Spermatophyta</taxon>
        <taxon>Magnoliopsida</taxon>
        <taxon>eudicotyledons</taxon>
        <taxon>Gunneridae</taxon>
        <taxon>Pentapetalae</taxon>
        <taxon>rosids</taxon>
        <taxon>malvids</taxon>
        <taxon>Sapindales</taxon>
        <taxon>Sapindaceae</taxon>
        <taxon>Xanthoceroideae</taxon>
        <taxon>Xanthoceras</taxon>
    </lineage>
</organism>
<dbReference type="Gene3D" id="1.25.70.10">
    <property type="entry name" value="Transcription termination factor 3, mitochondrial"/>
    <property type="match status" value="3"/>
</dbReference>
<proteinExistence type="inferred from homology"/>
<keyword evidence="5" id="KW-1185">Reference proteome</keyword>
<keyword evidence="2" id="KW-0805">Transcription regulation</keyword>
<dbReference type="InterPro" id="IPR003690">
    <property type="entry name" value="MTERF"/>
</dbReference>
<evidence type="ECO:0000256" key="2">
    <source>
        <dbReference type="ARBA" id="ARBA00022472"/>
    </source>
</evidence>
<dbReference type="Proteomes" id="UP000827721">
    <property type="component" value="Unassembled WGS sequence"/>
</dbReference>
<comment type="caution">
    <text evidence="4">The sequence shown here is derived from an EMBL/GenBank/DDBJ whole genome shotgun (WGS) entry which is preliminary data.</text>
</comment>
<evidence type="ECO:0000256" key="3">
    <source>
        <dbReference type="ARBA" id="ARBA00022946"/>
    </source>
</evidence>
<dbReference type="PANTHER" id="PTHR13068">
    <property type="entry name" value="CGI-12 PROTEIN-RELATED"/>
    <property type="match status" value="1"/>
</dbReference>
<keyword evidence="2" id="KW-0804">Transcription</keyword>
<dbReference type="PANTHER" id="PTHR13068:SF166">
    <property type="entry name" value="TRANSCRIPTION TERMINATION FACTOR MTERF15, MITOCHONDRIAL-LIKE"/>
    <property type="match status" value="1"/>
</dbReference>
<dbReference type="SMART" id="SM00733">
    <property type="entry name" value="Mterf"/>
    <property type="match status" value="10"/>
</dbReference>
<dbReference type="Pfam" id="PF02536">
    <property type="entry name" value="mTERF"/>
    <property type="match status" value="3"/>
</dbReference>
<evidence type="ECO:0000313" key="4">
    <source>
        <dbReference type="EMBL" id="KAH7573584.1"/>
    </source>
</evidence>
<protein>
    <submittedName>
        <fullName evidence="4">Uncharacterized protein</fullName>
    </submittedName>
</protein>